<proteinExistence type="predicted"/>
<evidence type="ECO:0000313" key="1">
    <source>
        <dbReference type="EMBL" id="MDT1060614.1"/>
    </source>
</evidence>
<reference evidence="2" key="1">
    <citation type="submission" date="2023-07" db="EMBL/GenBank/DDBJ databases">
        <title>Characterization of two Paracoccaceae strains isolated from Phycosphere and proposal of Xinfangfangia lacusdiani sp. nov.</title>
        <authorList>
            <person name="Deng Y."/>
            <person name="Zhang Y.Q."/>
        </authorList>
    </citation>
    <scope>NUCLEOTIDE SEQUENCE [LARGE SCALE GENOMIC DNA]</scope>
    <source>
        <strain evidence="2">CPCC 101403</strain>
    </source>
</reference>
<name>A0ABU3E8S1_9RHOB</name>
<accession>A0ABU3E8S1</accession>
<organism evidence="1 2">
    <name type="scientific">Paracoccus broussonetiae</name>
    <dbReference type="NCBI Taxonomy" id="3075834"/>
    <lineage>
        <taxon>Bacteria</taxon>
        <taxon>Pseudomonadati</taxon>
        <taxon>Pseudomonadota</taxon>
        <taxon>Alphaproteobacteria</taxon>
        <taxon>Rhodobacterales</taxon>
        <taxon>Paracoccaceae</taxon>
        <taxon>Paracoccus</taxon>
    </lineage>
</organism>
<evidence type="ECO:0000313" key="2">
    <source>
        <dbReference type="Proteomes" id="UP001251085"/>
    </source>
</evidence>
<comment type="caution">
    <text evidence="1">The sequence shown here is derived from an EMBL/GenBank/DDBJ whole genome shotgun (WGS) entry which is preliminary data.</text>
</comment>
<dbReference type="EMBL" id="JAVRQI010000001">
    <property type="protein sequence ID" value="MDT1060614.1"/>
    <property type="molecule type" value="Genomic_DNA"/>
</dbReference>
<sequence>MKPFAGFFVPEITGLFSARELIGDAVCNDMCGMDYFRPKHQNIILRIDQLRILGRFFHFFGQFLPVMTGRGTPNENAALRWSAAFQFQVEKNP</sequence>
<dbReference type="RefSeq" id="WP_311757707.1">
    <property type="nucleotide sequence ID" value="NZ_JAVRQI010000001.1"/>
</dbReference>
<gene>
    <name evidence="1" type="ORF">RM190_02020</name>
</gene>
<dbReference type="Proteomes" id="UP001251085">
    <property type="component" value="Unassembled WGS sequence"/>
</dbReference>
<keyword evidence="2" id="KW-1185">Reference proteome</keyword>
<protein>
    <submittedName>
        <fullName evidence="1">Uncharacterized protein</fullName>
    </submittedName>
</protein>